<dbReference type="GO" id="GO:0070475">
    <property type="term" value="P:rRNA base methylation"/>
    <property type="evidence" value="ECO:0007669"/>
    <property type="project" value="TreeGrafter"/>
</dbReference>
<dbReference type="EMBL" id="CP042434">
    <property type="protein sequence ID" value="QEC70714.1"/>
    <property type="molecule type" value="Genomic_DNA"/>
</dbReference>
<dbReference type="EC" id="2.1.1.190" evidence="7"/>
<dbReference type="CDD" id="cd02440">
    <property type="entry name" value="AdoMet_MTases"/>
    <property type="match status" value="1"/>
</dbReference>
<dbReference type="AlphaFoldDB" id="A0A5B8VGS5"/>
<dbReference type="PANTHER" id="PTHR11061">
    <property type="entry name" value="RNA M5U METHYLTRANSFERASE"/>
    <property type="match status" value="1"/>
</dbReference>
<keyword evidence="1 4" id="KW-0489">Methyltransferase</keyword>
<feature type="binding site" evidence="4">
    <location>
        <position position="435"/>
    </location>
    <ligand>
        <name>S-adenosyl-L-methionine</name>
        <dbReference type="ChEBI" id="CHEBI:59789"/>
    </ligand>
</feature>
<feature type="active site" description="Nucleophile" evidence="4">
    <location>
        <position position="462"/>
    </location>
</feature>
<dbReference type="InterPro" id="IPR030391">
    <property type="entry name" value="MeTrfase_TrmA_CS"/>
</dbReference>
<feature type="domain" description="TRAM" evidence="6">
    <location>
        <begin position="29"/>
        <end position="89"/>
    </location>
</feature>
<dbReference type="SUPFAM" id="SSF53335">
    <property type="entry name" value="S-adenosyl-L-methionine-dependent methyltransferases"/>
    <property type="match status" value="1"/>
</dbReference>
<protein>
    <submittedName>
        <fullName evidence="7">23S rRNA (Uracil(1939)-C(5))-methyltransferase RlmD</fullName>
        <ecNumber evidence="7">2.1.1.190</ecNumber>
    </submittedName>
</protein>
<dbReference type="FunFam" id="3.40.50.150:FF:000009">
    <property type="entry name" value="23S rRNA (Uracil(1939)-C(5))-methyltransferase RlmD"/>
    <property type="match status" value="1"/>
</dbReference>
<evidence type="ECO:0000256" key="2">
    <source>
        <dbReference type="ARBA" id="ARBA00022679"/>
    </source>
</evidence>
<evidence type="ECO:0000256" key="1">
    <source>
        <dbReference type="ARBA" id="ARBA00022603"/>
    </source>
</evidence>
<dbReference type="NCBIfam" id="TIGR00479">
    <property type="entry name" value="rumA"/>
    <property type="match status" value="1"/>
</dbReference>
<dbReference type="InterPro" id="IPR002792">
    <property type="entry name" value="TRAM_dom"/>
</dbReference>
<keyword evidence="8" id="KW-1185">Reference proteome</keyword>
<dbReference type="PROSITE" id="PS01231">
    <property type="entry name" value="TRMA_2"/>
    <property type="match status" value="1"/>
</dbReference>
<dbReference type="Gene3D" id="3.40.50.150">
    <property type="entry name" value="Vaccinia Virus protein VP39"/>
    <property type="match status" value="1"/>
</dbReference>
<proteinExistence type="inferred from homology"/>
<dbReference type="PROSITE" id="PS01230">
    <property type="entry name" value="TRMA_1"/>
    <property type="match status" value="1"/>
</dbReference>
<evidence type="ECO:0000259" key="6">
    <source>
        <dbReference type="PROSITE" id="PS50926"/>
    </source>
</evidence>
<dbReference type="OrthoDB" id="9804590at2"/>
<dbReference type="InterPro" id="IPR010280">
    <property type="entry name" value="U5_MeTrfase_fam"/>
</dbReference>
<name>A0A5B8VGS5_9BACT</name>
<dbReference type="PROSITE" id="PS51687">
    <property type="entry name" value="SAM_MT_RNA_M5U"/>
    <property type="match status" value="1"/>
</dbReference>
<dbReference type="GO" id="GO:0070041">
    <property type="term" value="F:rRNA (uridine-C5-)-methyltransferase activity"/>
    <property type="evidence" value="ECO:0007669"/>
    <property type="project" value="TreeGrafter"/>
</dbReference>
<dbReference type="KEGG" id="agi:FSB73_02420"/>
<dbReference type="InterPro" id="IPR012340">
    <property type="entry name" value="NA-bd_OB-fold"/>
</dbReference>
<sequence>MAKNKRFTNKIAFHRGRFWIIIHYLCNVRKKRPKIIVEDILALDYAAGGKAIGKSEGKVIFIENCIPGDRLDVQLTKNKKDWAEGFPVQFRSYSPDRIQPFCDHFGICGGCSWQSLPYEKQLFYKTKQVQDNFERIGKFTFPDIQPIIGCDQTVAYRNKMEYTYSTKKYISQQEMLAIKAKGESYDPTADKGVAGFHAKGFFDRVVEIDTCHLQAEPTNKIRKFIAQFARLRNLPFYDIGEHTGWIRTVQVRNTQGGEWMVNVVLGYDIAEHREQLMELLQEKFPEITCLLYTINDKKNDSLYDLAPVIVKGNGYILEQLDGFKYKISPKSFFQTNSRQAETLYKVTREFAELKPDGNQILYDLYCGTGSIGIFCSAGASSIVGVEVVEDAITDAKANAALNNLDNCHFYAGDVIKICDDAFFEQHGRPDVIITDPPRAGMHEKLVQKLLEIQAPLMVYVSCNPATQARDLALLSEKYMITRVQPVDMFPHTLHIENVVQLKLKTT</sequence>
<dbReference type="Pfam" id="PF05958">
    <property type="entry name" value="tRNA_U5-meth_tr"/>
    <property type="match status" value="1"/>
</dbReference>
<evidence type="ECO:0000256" key="4">
    <source>
        <dbReference type="PROSITE-ProRule" id="PRU01024"/>
    </source>
</evidence>
<keyword evidence="2 4" id="KW-0808">Transferase</keyword>
<dbReference type="PROSITE" id="PS50926">
    <property type="entry name" value="TRAM"/>
    <property type="match status" value="1"/>
</dbReference>
<dbReference type="SUPFAM" id="SSF50249">
    <property type="entry name" value="Nucleic acid-binding proteins"/>
    <property type="match status" value="1"/>
</dbReference>
<keyword evidence="3 4" id="KW-0949">S-adenosyl-L-methionine</keyword>
<comment type="similarity">
    <text evidence="4">Belongs to the class I-like SAM-binding methyltransferase superfamily. RNA M5U methyltransferase family.</text>
</comment>
<reference evidence="7 8" key="1">
    <citation type="journal article" date="2017" name="Int. J. Syst. Evol. Microbiol.">
        <title>Arachidicoccus ginsenosidivorans sp. nov., with ginsenoside-converting activity isolated from ginseng cultivating soil.</title>
        <authorList>
            <person name="Siddiqi M.Z."/>
            <person name="Aslam Z."/>
            <person name="Im W.T."/>
        </authorList>
    </citation>
    <scope>NUCLEOTIDE SEQUENCE [LARGE SCALE GENOMIC DNA]</scope>
    <source>
        <strain evidence="7 8">Gsoil 809</strain>
    </source>
</reference>
<dbReference type="Proteomes" id="UP000321291">
    <property type="component" value="Chromosome"/>
</dbReference>
<organism evidence="7 8">
    <name type="scientific">Arachidicoccus ginsenosidivorans</name>
    <dbReference type="NCBI Taxonomy" id="496057"/>
    <lineage>
        <taxon>Bacteria</taxon>
        <taxon>Pseudomonadati</taxon>
        <taxon>Bacteroidota</taxon>
        <taxon>Chitinophagia</taxon>
        <taxon>Chitinophagales</taxon>
        <taxon>Chitinophagaceae</taxon>
        <taxon>Arachidicoccus</taxon>
    </lineage>
</organism>
<dbReference type="Gene3D" id="2.40.50.1070">
    <property type="match status" value="1"/>
</dbReference>
<dbReference type="InterPro" id="IPR029063">
    <property type="entry name" value="SAM-dependent_MTases_sf"/>
</dbReference>
<accession>A0A5B8VGS5</accession>
<feature type="binding site" evidence="4">
    <location>
        <position position="386"/>
    </location>
    <ligand>
        <name>S-adenosyl-L-methionine</name>
        <dbReference type="ChEBI" id="CHEBI:59789"/>
    </ligand>
</feature>
<dbReference type="PANTHER" id="PTHR11061:SF30">
    <property type="entry name" value="TRNA (URACIL(54)-C(5))-METHYLTRANSFERASE"/>
    <property type="match status" value="1"/>
</dbReference>
<dbReference type="InterPro" id="IPR030390">
    <property type="entry name" value="MeTrfase_TrmA_AS"/>
</dbReference>
<evidence type="ECO:0000313" key="7">
    <source>
        <dbReference type="EMBL" id="QEC70714.1"/>
    </source>
</evidence>
<evidence type="ECO:0000313" key="8">
    <source>
        <dbReference type="Proteomes" id="UP000321291"/>
    </source>
</evidence>
<dbReference type="Gene3D" id="2.40.50.140">
    <property type="entry name" value="Nucleic acid-binding proteins"/>
    <property type="match status" value="1"/>
</dbReference>
<feature type="active site" evidence="5">
    <location>
        <position position="462"/>
    </location>
</feature>
<evidence type="ECO:0000256" key="3">
    <source>
        <dbReference type="ARBA" id="ARBA00022691"/>
    </source>
</evidence>
<gene>
    <name evidence="7" type="primary">rlmD</name>
    <name evidence="7" type="ORF">FSB73_02420</name>
</gene>
<feature type="binding site" evidence="4">
    <location>
        <position position="365"/>
    </location>
    <ligand>
        <name>S-adenosyl-L-methionine</name>
        <dbReference type="ChEBI" id="CHEBI:59789"/>
    </ligand>
</feature>
<feature type="binding site" evidence="4">
    <location>
        <position position="334"/>
    </location>
    <ligand>
        <name>S-adenosyl-L-methionine</name>
        <dbReference type="ChEBI" id="CHEBI:59789"/>
    </ligand>
</feature>
<evidence type="ECO:0000256" key="5">
    <source>
        <dbReference type="PROSITE-ProRule" id="PRU10015"/>
    </source>
</evidence>